<keyword evidence="1" id="KW-0812">Transmembrane</keyword>
<name>T0I359_9SPHN</name>
<feature type="transmembrane region" description="Helical" evidence="1">
    <location>
        <begin position="101"/>
        <end position="122"/>
    </location>
</feature>
<dbReference type="eggNOG" id="ENOG5032TDC">
    <property type="taxonomic scope" value="Bacteria"/>
</dbReference>
<dbReference type="AlphaFoldDB" id="T0I359"/>
<evidence type="ECO:0000313" key="3">
    <source>
        <dbReference type="Proteomes" id="UP000015524"/>
    </source>
</evidence>
<comment type="caution">
    <text evidence="2">The sequence shown here is derived from an EMBL/GenBank/DDBJ whole genome shotgun (WGS) entry which is preliminary data.</text>
</comment>
<dbReference type="Proteomes" id="UP000015524">
    <property type="component" value="Unassembled WGS sequence"/>
</dbReference>
<evidence type="ECO:0000256" key="1">
    <source>
        <dbReference type="SAM" id="Phobius"/>
    </source>
</evidence>
<dbReference type="PATRIC" id="fig|1114964.3.peg.998"/>
<accession>T0I359</accession>
<reference evidence="2 3" key="1">
    <citation type="journal article" date="2013" name="Genome Announc.">
        <title>Draft Genome Sequence of a Hexachlorocyclohexane-Degrading Bacterium, Sphingobium baderi Strain LL03T.</title>
        <authorList>
            <person name="Kaur J."/>
            <person name="Verma H."/>
            <person name="Tripathi C."/>
            <person name="Khurana J.P."/>
            <person name="Lal R."/>
        </authorList>
    </citation>
    <scope>NUCLEOTIDE SEQUENCE [LARGE SCALE GENOMIC DNA]</scope>
    <source>
        <strain evidence="2 3">LL03</strain>
    </source>
</reference>
<keyword evidence="1" id="KW-1133">Transmembrane helix</keyword>
<dbReference type="EMBL" id="ATIB01000036">
    <property type="protein sequence ID" value="EQB04079.1"/>
    <property type="molecule type" value="Genomic_DNA"/>
</dbReference>
<dbReference type="PROSITE" id="PS51257">
    <property type="entry name" value="PROKAR_LIPOPROTEIN"/>
    <property type="match status" value="1"/>
</dbReference>
<keyword evidence="3" id="KW-1185">Reference proteome</keyword>
<organism evidence="2 3">
    <name type="scientific">Sphingobium baderi LL03</name>
    <dbReference type="NCBI Taxonomy" id="1114964"/>
    <lineage>
        <taxon>Bacteria</taxon>
        <taxon>Pseudomonadati</taxon>
        <taxon>Pseudomonadota</taxon>
        <taxon>Alphaproteobacteria</taxon>
        <taxon>Sphingomonadales</taxon>
        <taxon>Sphingomonadaceae</taxon>
        <taxon>Sphingobium</taxon>
    </lineage>
</organism>
<sequence length="123" mass="12531">MTSKPYVLGRFSSARGALLLAFGAIASAFGVASCCALPILLTTVGVSVGWLSGIAVAAAPYRTLLLGLSALCLVGGAIMLWRQQRVAMTCGPDGACTPPALLVVVFVGLTVGAILLWLGYAYV</sequence>
<evidence type="ECO:0008006" key="4">
    <source>
        <dbReference type="Google" id="ProtNLM"/>
    </source>
</evidence>
<feature type="transmembrane region" description="Helical" evidence="1">
    <location>
        <begin position="60"/>
        <end position="81"/>
    </location>
</feature>
<proteinExistence type="predicted"/>
<gene>
    <name evidence="2" type="ORF">L485_05165</name>
</gene>
<keyword evidence="1" id="KW-0472">Membrane</keyword>
<dbReference type="RefSeq" id="WP_021243985.1">
    <property type="nucleotide sequence ID" value="NZ_ATIB01000036.1"/>
</dbReference>
<evidence type="ECO:0000313" key="2">
    <source>
        <dbReference type="EMBL" id="EQB04079.1"/>
    </source>
</evidence>
<protein>
    <recommendedName>
        <fullName evidence="4">Mercury ion transport protein</fullName>
    </recommendedName>
</protein>